<dbReference type="PANTHER" id="PTHR24345:SF91">
    <property type="entry name" value="SERINE_THREONINE-PROTEIN KINASE PLK4"/>
    <property type="match status" value="1"/>
</dbReference>
<dbReference type="OMA" id="SCMLQVQ"/>
<organism evidence="7 8">
    <name type="scientific">Phytophthora sojae (strain P6497)</name>
    <name type="common">Soybean stem and root rot agent</name>
    <name type="synonym">Phytophthora megasperma f. sp. glycines</name>
    <dbReference type="NCBI Taxonomy" id="1094619"/>
    <lineage>
        <taxon>Eukaryota</taxon>
        <taxon>Sar</taxon>
        <taxon>Stramenopiles</taxon>
        <taxon>Oomycota</taxon>
        <taxon>Peronosporomycetes</taxon>
        <taxon>Peronosporales</taxon>
        <taxon>Peronosporaceae</taxon>
        <taxon>Phytophthora</taxon>
    </lineage>
</organism>
<dbReference type="InParanoid" id="G4ZI70"/>
<evidence type="ECO:0000259" key="6">
    <source>
        <dbReference type="PROSITE" id="PS50011"/>
    </source>
</evidence>
<evidence type="ECO:0000313" key="7">
    <source>
        <dbReference type="EMBL" id="EGZ18119.1"/>
    </source>
</evidence>
<keyword evidence="4" id="KW-0418">Kinase</keyword>
<proteinExistence type="predicted"/>
<dbReference type="RefSeq" id="XP_009527177.1">
    <property type="nucleotide sequence ID" value="XM_009528882.1"/>
</dbReference>
<dbReference type="GO" id="GO:0004674">
    <property type="term" value="F:protein serine/threonine kinase activity"/>
    <property type="evidence" value="ECO:0007669"/>
    <property type="project" value="UniProtKB-KW"/>
</dbReference>
<dbReference type="GeneID" id="20658283"/>
<keyword evidence="3" id="KW-0547">Nucleotide-binding</keyword>
<dbReference type="InterPro" id="IPR011009">
    <property type="entry name" value="Kinase-like_dom_sf"/>
</dbReference>
<keyword evidence="5" id="KW-0067">ATP-binding</keyword>
<dbReference type="Pfam" id="PF00069">
    <property type="entry name" value="Pkinase"/>
    <property type="match status" value="1"/>
</dbReference>
<sequence length="314" mass="34336">MIHAPLAVVAPAAAAAPASPAAFSDVLARYTLVKKLSTTLYGETALYRDEALGRRLVVLKRVSLPLLQQQSQSPAEVRENPLSERLVVQLLEDPLTARAPGREHVVEYAREGFFSSGDSAFIAMEFCAGGDLYDYVTAKPGRRVAEGEALALFAQMAKGLSFLHAHGVAHRDLSLENVLLKDGRVKLCDFGLSADANKLSTDVVGKYYYMAPEIAQGAMYDPKRADVWSLGVLLFILLTGSPLFSDEQRSAPTLRVLNKYGVAKILELWGLKKLVSRPTINLLSCMLQVQPQHRLSAEQVARHPALRRRASLVA</sequence>
<dbReference type="PANTHER" id="PTHR24345">
    <property type="entry name" value="SERINE/THREONINE-PROTEIN KINASE PLK"/>
    <property type="match status" value="1"/>
</dbReference>
<name>G4ZI70_PHYSP</name>
<evidence type="ECO:0000313" key="8">
    <source>
        <dbReference type="Proteomes" id="UP000002640"/>
    </source>
</evidence>
<dbReference type="SMR" id="G4ZI70"/>
<evidence type="ECO:0000256" key="3">
    <source>
        <dbReference type="ARBA" id="ARBA00022741"/>
    </source>
</evidence>
<protein>
    <recommendedName>
        <fullName evidence="6">Protein kinase domain-containing protein</fullName>
    </recommendedName>
</protein>
<reference evidence="7 8" key="1">
    <citation type="journal article" date="2006" name="Science">
        <title>Phytophthora genome sequences uncover evolutionary origins and mechanisms of pathogenesis.</title>
        <authorList>
            <person name="Tyler B.M."/>
            <person name="Tripathy S."/>
            <person name="Zhang X."/>
            <person name="Dehal P."/>
            <person name="Jiang R.H."/>
            <person name="Aerts A."/>
            <person name="Arredondo F.D."/>
            <person name="Baxter L."/>
            <person name="Bensasson D."/>
            <person name="Beynon J.L."/>
            <person name="Chapman J."/>
            <person name="Damasceno C.M."/>
            <person name="Dorrance A.E."/>
            <person name="Dou D."/>
            <person name="Dickerman A.W."/>
            <person name="Dubchak I.L."/>
            <person name="Garbelotto M."/>
            <person name="Gijzen M."/>
            <person name="Gordon S.G."/>
            <person name="Govers F."/>
            <person name="Grunwald N.J."/>
            <person name="Huang W."/>
            <person name="Ivors K.L."/>
            <person name="Jones R.W."/>
            <person name="Kamoun S."/>
            <person name="Krampis K."/>
            <person name="Lamour K.H."/>
            <person name="Lee M.K."/>
            <person name="McDonald W.H."/>
            <person name="Medina M."/>
            <person name="Meijer H.J."/>
            <person name="Nordberg E.K."/>
            <person name="Maclean D.J."/>
            <person name="Ospina-Giraldo M.D."/>
            <person name="Morris P.F."/>
            <person name="Phuntumart V."/>
            <person name="Putnam N.H."/>
            <person name="Rash S."/>
            <person name="Rose J.K."/>
            <person name="Sakihama Y."/>
            <person name="Salamov A.A."/>
            <person name="Savidor A."/>
            <person name="Scheuring C.F."/>
            <person name="Smith B.M."/>
            <person name="Sobral B.W."/>
            <person name="Terry A."/>
            <person name="Torto-Alalibo T.A."/>
            <person name="Win J."/>
            <person name="Xu Z."/>
            <person name="Zhang H."/>
            <person name="Grigoriev I.V."/>
            <person name="Rokhsar D.S."/>
            <person name="Boore J.L."/>
        </authorList>
    </citation>
    <scope>NUCLEOTIDE SEQUENCE [LARGE SCALE GENOMIC DNA]</scope>
    <source>
        <strain evidence="7 8">P6497</strain>
    </source>
</reference>
<dbReference type="KEGG" id="psoj:PHYSODRAFT_503858"/>
<dbReference type="EMBL" id="JH159154">
    <property type="protein sequence ID" value="EGZ18119.1"/>
    <property type="molecule type" value="Genomic_DNA"/>
</dbReference>
<keyword evidence="1" id="KW-0723">Serine/threonine-protein kinase</keyword>
<evidence type="ECO:0000256" key="5">
    <source>
        <dbReference type="ARBA" id="ARBA00022840"/>
    </source>
</evidence>
<evidence type="ECO:0000256" key="2">
    <source>
        <dbReference type="ARBA" id="ARBA00022679"/>
    </source>
</evidence>
<dbReference type="FunFam" id="1.10.510.10:FF:000753">
    <property type="entry name" value="CAMK/CAMKL protein kinase"/>
    <property type="match status" value="1"/>
</dbReference>
<dbReference type="Proteomes" id="UP000002640">
    <property type="component" value="Unassembled WGS sequence"/>
</dbReference>
<dbReference type="GO" id="GO:0005634">
    <property type="term" value="C:nucleus"/>
    <property type="evidence" value="ECO:0007669"/>
    <property type="project" value="TreeGrafter"/>
</dbReference>
<dbReference type="GO" id="GO:0005524">
    <property type="term" value="F:ATP binding"/>
    <property type="evidence" value="ECO:0007669"/>
    <property type="project" value="UniProtKB-KW"/>
</dbReference>
<keyword evidence="8" id="KW-1185">Reference proteome</keyword>
<gene>
    <name evidence="7" type="ORF">PHYSODRAFT_503858</name>
</gene>
<dbReference type="Gene3D" id="1.10.510.10">
    <property type="entry name" value="Transferase(Phosphotransferase) domain 1"/>
    <property type="match status" value="1"/>
</dbReference>
<dbReference type="PROSITE" id="PS50011">
    <property type="entry name" value="PROTEIN_KINASE_DOM"/>
    <property type="match status" value="1"/>
</dbReference>
<evidence type="ECO:0000256" key="4">
    <source>
        <dbReference type="ARBA" id="ARBA00022777"/>
    </source>
</evidence>
<evidence type="ECO:0000256" key="1">
    <source>
        <dbReference type="ARBA" id="ARBA00022527"/>
    </source>
</evidence>
<dbReference type="InterPro" id="IPR000719">
    <property type="entry name" value="Prot_kinase_dom"/>
</dbReference>
<accession>G4ZI70</accession>
<feature type="domain" description="Protein kinase" evidence="6">
    <location>
        <begin position="30"/>
        <end position="306"/>
    </location>
</feature>
<dbReference type="AlphaFoldDB" id="G4ZI70"/>
<dbReference type="STRING" id="1094619.G4ZI70"/>
<dbReference type="SUPFAM" id="SSF56112">
    <property type="entry name" value="Protein kinase-like (PK-like)"/>
    <property type="match status" value="1"/>
</dbReference>
<keyword evidence="2" id="KW-0808">Transferase</keyword>